<dbReference type="NCBIfam" id="NF033542">
    <property type="entry name" value="transpos_IS110"/>
    <property type="match status" value="1"/>
</dbReference>
<feature type="domain" description="Transposase IS110-like N-terminal" evidence="2">
    <location>
        <begin position="8"/>
        <end position="150"/>
    </location>
</feature>
<dbReference type="Pfam" id="PF02371">
    <property type="entry name" value="Transposase_20"/>
    <property type="match status" value="1"/>
</dbReference>
<organism evidence="4 5">
    <name type="scientific">Cnuella takakiae</name>
    <dbReference type="NCBI Taxonomy" id="1302690"/>
    <lineage>
        <taxon>Bacteria</taxon>
        <taxon>Pseudomonadati</taxon>
        <taxon>Bacteroidota</taxon>
        <taxon>Chitinophagia</taxon>
        <taxon>Chitinophagales</taxon>
        <taxon>Chitinophagaceae</taxon>
        <taxon>Cnuella</taxon>
    </lineage>
</organism>
<dbReference type="GO" id="GO:0006313">
    <property type="term" value="P:DNA transposition"/>
    <property type="evidence" value="ECO:0007669"/>
    <property type="project" value="InterPro"/>
</dbReference>
<evidence type="ECO:0000259" key="2">
    <source>
        <dbReference type="Pfam" id="PF01548"/>
    </source>
</evidence>
<gene>
    <name evidence="4" type="ORF">SAMN05444008_10858</name>
</gene>
<dbReference type="OrthoDB" id="662105at2"/>
<evidence type="ECO:0000313" key="4">
    <source>
        <dbReference type="EMBL" id="SHF44995.1"/>
    </source>
</evidence>
<name>A0A1M5BRA5_9BACT</name>
<dbReference type="InterPro" id="IPR047650">
    <property type="entry name" value="Transpos_IS110"/>
</dbReference>
<sequence length="325" mass="36792">MKSHFLVAGIDVSKDTLDICFNDDQNREHYFKVQNTPKGHKLLLGKLGAERTFVMESSGPYYLRLAFSLQQAGCDIRVENPTRVKRFIQMQLERNKSDKKDARWLYRYGVEREAAQWQLPAAESLKCAQIMGLVDLYTRQATMIQNQLHSLEQVPVICTEVVKSLQKSLRSVKAEIRKLEHQLQDLLQVWQGEQLRCISSIPGLGKRAVALLIVYTEGFTKVQSHRQLIALAGLASREHTSGTSVRGRKGICKMGNGYLRNVLYMCSLSAIKHNEACKELYDRLKAKGKRGKVALIAVCNKLLKQAFAIATKATMYQPNHKSILA</sequence>
<dbReference type="PANTHER" id="PTHR33055">
    <property type="entry name" value="TRANSPOSASE FOR INSERTION SEQUENCE ELEMENT IS1111A"/>
    <property type="match status" value="1"/>
</dbReference>
<dbReference type="GO" id="GO:0003677">
    <property type="term" value="F:DNA binding"/>
    <property type="evidence" value="ECO:0007669"/>
    <property type="project" value="InterPro"/>
</dbReference>
<dbReference type="PANTHER" id="PTHR33055:SF3">
    <property type="entry name" value="PUTATIVE TRANSPOSASE FOR IS117-RELATED"/>
    <property type="match status" value="1"/>
</dbReference>
<reference evidence="4 5" key="1">
    <citation type="submission" date="2016-11" db="EMBL/GenBank/DDBJ databases">
        <authorList>
            <person name="Jaros S."/>
            <person name="Januszkiewicz K."/>
            <person name="Wedrychowicz H."/>
        </authorList>
    </citation>
    <scope>NUCLEOTIDE SEQUENCE [LARGE SCALE GENOMIC DNA]</scope>
    <source>
        <strain evidence="4 5">DSM 26897</strain>
    </source>
</reference>
<dbReference type="RefSeq" id="WP_073043261.1">
    <property type="nucleotide sequence ID" value="NZ_FQUO01000008.1"/>
</dbReference>
<evidence type="ECO:0000313" key="5">
    <source>
        <dbReference type="Proteomes" id="UP000184368"/>
    </source>
</evidence>
<dbReference type="Pfam" id="PF01548">
    <property type="entry name" value="DEDD_Tnp_IS110"/>
    <property type="match status" value="1"/>
</dbReference>
<dbReference type="GO" id="GO:0004803">
    <property type="term" value="F:transposase activity"/>
    <property type="evidence" value="ECO:0007669"/>
    <property type="project" value="InterPro"/>
</dbReference>
<dbReference type="AlphaFoldDB" id="A0A1M5BRA5"/>
<dbReference type="InterPro" id="IPR003346">
    <property type="entry name" value="Transposase_20"/>
</dbReference>
<accession>A0A1M5BRA5</accession>
<feature type="domain" description="Transposase IS116/IS110/IS902 C-terminal" evidence="3">
    <location>
        <begin position="196"/>
        <end position="281"/>
    </location>
</feature>
<keyword evidence="1" id="KW-0175">Coiled coil</keyword>
<evidence type="ECO:0000256" key="1">
    <source>
        <dbReference type="SAM" id="Coils"/>
    </source>
</evidence>
<proteinExistence type="predicted"/>
<keyword evidence="5" id="KW-1185">Reference proteome</keyword>
<evidence type="ECO:0000259" key="3">
    <source>
        <dbReference type="Pfam" id="PF02371"/>
    </source>
</evidence>
<protein>
    <submittedName>
        <fullName evidence="4">Transposase</fullName>
    </submittedName>
</protein>
<feature type="coiled-coil region" evidence="1">
    <location>
        <begin position="162"/>
        <end position="189"/>
    </location>
</feature>
<dbReference type="EMBL" id="FQUO01000008">
    <property type="protein sequence ID" value="SHF44995.1"/>
    <property type="molecule type" value="Genomic_DNA"/>
</dbReference>
<dbReference type="Proteomes" id="UP000184368">
    <property type="component" value="Unassembled WGS sequence"/>
</dbReference>
<dbReference type="InterPro" id="IPR002525">
    <property type="entry name" value="Transp_IS110-like_N"/>
</dbReference>